<dbReference type="HAMAP" id="MF_02087">
    <property type="entry name" value="PLP_homeostasis"/>
    <property type="match status" value="1"/>
</dbReference>
<proteinExistence type="inferred from homology"/>
<organism evidence="6 7">
    <name type="scientific">Halonatronomonas betaini</name>
    <dbReference type="NCBI Taxonomy" id="2778430"/>
    <lineage>
        <taxon>Bacteria</taxon>
        <taxon>Bacillati</taxon>
        <taxon>Bacillota</taxon>
        <taxon>Clostridia</taxon>
        <taxon>Halanaerobiales</taxon>
        <taxon>Halarsenatibacteraceae</taxon>
        <taxon>Halonatronomonas</taxon>
    </lineage>
</organism>
<feature type="domain" description="Alanine racemase N-terminal" evidence="5">
    <location>
        <begin position="22"/>
        <end position="236"/>
    </location>
</feature>
<dbReference type="PANTHER" id="PTHR10146:SF14">
    <property type="entry name" value="PYRIDOXAL PHOSPHATE HOMEOSTASIS PROTEIN"/>
    <property type="match status" value="1"/>
</dbReference>
<dbReference type="PROSITE" id="PS01211">
    <property type="entry name" value="UPF0001"/>
    <property type="match status" value="1"/>
</dbReference>
<dbReference type="AlphaFoldDB" id="A0A931AT25"/>
<comment type="cofactor">
    <cofactor evidence="3">
        <name>pyridoxal 5'-phosphate</name>
        <dbReference type="ChEBI" id="CHEBI:597326"/>
    </cofactor>
</comment>
<dbReference type="PANTHER" id="PTHR10146">
    <property type="entry name" value="PROLINE SYNTHETASE CO-TRANSCRIBED BACTERIAL HOMOLOG PROTEIN"/>
    <property type="match status" value="1"/>
</dbReference>
<gene>
    <name evidence="6" type="ORF">I0Q91_11085</name>
</gene>
<comment type="function">
    <text evidence="2">Pyridoxal 5'-phosphate (PLP)-binding protein, which is involved in PLP homeostasis.</text>
</comment>
<name>A0A931AT25_9FIRM</name>
<evidence type="ECO:0000256" key="3">
    <source>
        <dbReference type="PIRSR" id="PIRSR004848-1"/>
    </source>
</evidence>
<dbReference type="GO" id="GO:0030170">
    <property type="term" value="F:pyridoxal phosphate binding"/>
    <property type="evidence" value="ECO:0007669"/>
    <property type="project" value="UniProtKB-UniRule"/>
</dbReference>
<comment type="similarity">
    <text evidence="2 4">Belongs to the pyridoxal phosphate-binding protein YggS/PROSC family.</text>
</comment>
<evidence type="ECO:0000256" key="1">
    <source>
        <dbReference type="ARBA" id="ARBA00022898"/>
    </source>
</evidence>
<reference evidence="6" key="1">
    <citation type="submission" date="2020-11" db="EMBL/GenBank/DDBJ databases">
        <title>Halonatronomonas betainensis gen. nov., sp. nov. a novel haloalkaliphilic representative of the family Halanaerobiacae capable of betaine degradation.</title>
        <authorList>
            <person name="Boltyanskaya Y."/>
            <person name="Kevbrin V."/>
            <person name="Detkova E."/>
            <person name="Grouzdev D.S."/>
            <person name="Koziaeva V."/>
            <person name="Zhilina T."/>
        </authorList>
    </citation>
    <scope>NUCLEOTIDE SEQUENCE</scope>
    <source>
        <strain evidence="6">Z-7014</strain>
    </source>
</reference>
<evidence type="ECO:0000256" key="2">
    <source>
        <dbReference type="HAMAP-Rule" id="MF_02087"/>
    </source>
</evidence>
<dbReference type="Pfam" id="PF01168">
    <property type="entry name" value="Ala_racemase_N"/>
    <property type="match status" value="1"/>
</dbReference>
<evidence type="ECO:0000259" key="5">
    <source>
        <dbReference type="Pfam" id="PF01168"/>
    </source>
</evidence>
<evidence type="ECO:0000313" key="7">
    <source>
        <dbReference type="Proteomes" id="UP000621436"/>
    </source>
</evidence>
<dbReference type="NCBIfam" id="TIGR00044">
    <property type="entry name" value="YggS family pyridoxal phosphate-dependent enzyme"/>
    <property type="match status" value="1"/>
</dbReference>
<dbReference type="Proteomes" id="UP000621436">
    <property type="component" value="Unassembled WGS sequence"/>
</dbReference>
<keyword evidence="1 2" id="KW-0663">Pyridoxal phosphate</keyword>
<dbReference type="InterPro" id="IPR029066">
    <property type="entry name" value="PLP-binding_barrel"/>
</dbReference>
<dbReference type="InterPro" id="IPR001608">
    <property type="entry name" value="Ala_racemase_N"/>
</dbReference>
<accession>A0A931AT25</accession>
<evidence type="ECO:0000313" key="6">
    <source>
        <dbReference type="EMBL" id="MBF8437629.1"/>
    </source>
</evidence>
<protein>
    <recommendedName>
        <fullName evidence="2">Pyridoxal phosphate homeostasis protein</fullName>
        <shortName evidence="2">PLP homeostasis protein</shortName>
    </recommendedName>
</protein>
<comment type="caution">
    <text evidence="6">The sequence shown here is derived from an EMBL/GenBank/DDBJ whole genome shotgun (WGS) entry which is preliminary data.</text>
</comment>
<dbReference type="SUPFAM" id="SSF51419">
    <property type="entry name" value="PLP-binding barrel"/>
    <property type="match status" value="1"/>
</dbReference>
<feature type="modified residue" description="N6-(pyridoxal phosphate)lysine" evidence="2 3">
    <location>
        <position position="46"/>
    </location>
</feature>
<dbReference type="FunFam" id="3.20.20.10:FF:000018">
    <property type="entry name" value="Pyridoxal phosphate homeostasis protein"/>
    <property type="match status" value="1"/>
</dbReference>
<dbReference type="RefSeq" id="WP_270454626.1">
    <property type="nucleotide sequence ID" value="NZ_JADPIE010000006.1"/>
</dbReference>
<evidence type="ECO:0000256" key="4">
    <source>
        <dbReference type="RuleBase" id="RU004514"/>
    </source>
</evidence>
<dbReference type="PIRSF" id="PIRSF004848">
    <property type="entry name" value="YBL036c_PLPDEIII"/>
    <property type="match status" value="1"/>
</dbReference>
<keyword evidence="7" id="KW-1185">Reference proteome</keyword>
<dbReference type="EMBL" id="JADPIE010000006">
    <property type="protein sequence ID" value="MBF8437629.1"/>
    <property type="molecule type" value="Genomic_DNA"/>
</dbReference>
<sequence>MIGNTENEALEDEVITNYKKVENKIKAAAKRAGRDFNEINILPVSKNQDFNKISKLKEVGIDSFGESRVQELLDKEEEKPGFVNWHFIGHLQRNKVKYLARLDNCRLIHSLDSPRLAREINKRARKNGRVIPVLVQINIAGDDNKYGFSKVDFLDVFPELWKLENLDIRGLMTILPHFDNPEKTRPYFKELRNLKEDLNSNGYEISELSMGMTNDYEVAVEEGATYVRIGREIFGEREYE</sequence>
<dbReference type="InterPro" id="IPR011078">
    <property type="entry name" value="PyrdxlP_homeostasis"/>
</dbReference>
<dbReference type="CDD" id="cd00635">
    <property type="entry name" value="PLPDE_III_YBL036c_like"/>
    <property type="match status" value="1"/>
</dbReference>
<dbReference type="Gene3D" id="3.20.20.10">
    <property type="entry name" value="Alanine racemase"/>
    <property type="match status" value="1"/>
</dbReference>